<protein>
    <submittedName>
        <fullName evidence="1">Uncharacterized protein</fullName>
    </submittedName>
</protein>
<dbReference type="Proteomes" id="UP000308600">
    <property type="component" value="Unassembled WGS sequence"/>
</dbReference>
<accession>A0ACD3AFL5</accession>
<gene>
    <name evidence="1" type="ORF">BDN72DRAFT_846794</name>
</gene>
<proteinExistence type="predicted"/>
<evidence type="ECO:0000313" key="2">
    <source>
        <dbReference type="Proteomes" id="UP000308600"/>
    </source>
</evidence>
<sequence>MTKSSRTNLSGTRAHSLTPRSRLLALASPTPSAHHGDVNDHYAHLDDKSAVAKIESDILELEKKLYTLRLTRNTYIPVGRIPPELLLKIFELGMFSQKDKQVDMRQLLKFTWVSRRWKATALGWPELWSTINATTMGWTRECLKRSEGAALSVHLTTRGFESDSDVRPFAQELHRIRQLEVNAPWTSSKLALLQRSAPVLESFTARNLHVGSDNIFAGNCPSLRELKMQQCPFNWTPALISGLTSLCIMESLQVMTLDSLIQQLRLMPNLASLVLKNNNISNETFRNLPPVTLPNLSHFKLINVSVDLVVKIIEKVNLAQNASLIVQCQLHQLNSQGPMLDAFVQASTPPGIIYRIQTSSALPGYMTFALQNPDHPDTPGRSSSIYLGEEPTRFFSSYEHRRLNQVRTLTLGMSEYVSLERWKKTFGPLEQLRDLHLYQHSALSFIGFLMVERHVIAGLWPGHLNSTPLPFPALHTLAFRYITRNEMPNQRDIVSALRYIFFLKRTRGQRLQKLILPIGAFLPVYVKSLREVVDEVVEEQDPVEDAEEEEK</sequence>
<keyword evidence="2" id="KW-1185">Reference proteome</keyword>
<name>A0ACD3AFL5_9AGAR</name>
<evidence type="ECO:0000313" key="1">
    <source>
        <dbReference type="EMBL" id="TFK64220.1"/>
    </source>
</evidence>
<reference evidence="1 2" key="1">
    <citation type="journal article" date="2019" name="Nat. Ecol. Evol.">
        <title>Megaphylogeny resolves global patterns of mushroom evolution.</title>
        <authorList>
            <person name="Varga T."/>
            <person name="Krizsan K."/>
            <person name="Foldi C."/>
            <person name="Dima B."/>
            <person name="Sanchez-Garcia M."/>
            <person name="Sanchez-Ramirez S."/>
            <person name="Szollosi G.J."/>
            <person name="Szarkandi J.G."/>
            <person name="Papp V."/>
            <person name="Albert L."/>
            <person name="Andreopoulos W."/>
            <person name="Angelini C."/>
            <person name="Antonin V."/>
            <person name="Barry K.W."/>
            <person name="Bougher N.L."/>
            <person name="Buchanan P."/>
            <person name="Buyck B."/>
            <person name="Bense V."/>
            <person name="Catcheside P."/>
            <person name="Chovatia M."/>
            <person name="Cooper J."/>
            <person name="Damon W."/>
            <person name="Desjardin D."/>
            <person name="Finy P."/>
            <person name="Geml J."/>
            <person name="Haridas S."/>
            <person name="Hughes K."/>
            <person name="Justo A."/>
            <person name="Karasinski D."/>
            <person name="Kautmanova I."/>
            <person name="Kiss B."/>
            <person name="Kocsube S."/>
            <person name="Kotiranta H."/>
            <person name="LaButti K.M."/>
            <person name="Lechner B.E."/>
            <person name="Liimatainen K."/>
            <person name="Lipzen A."/>
            <person name="Lukacs Z."/>
            <person name="Mihaltcheva S."/>
            <person name="Morgado L.N."/>
            <person name="Niskanen T."/>
            <person name="Noordeloos M.E."/>
            <person name="Ohm R.A."/>
            <person name="Ortiz-Santana B."/>
            <person name="Ovrebo C."/>
            <person name="Racz N."/>
            <person name="Riley R."/>
            <person name="Savchenko A."/>
            <person name="Shiryaev A."/>
            <person name="Soop K."/>
            <person name="Spirin V."/>
            <person name="Szebenyi C."/>
            <person name="Tomsovsky M."/>
            <person name="Tulloss R.E."/>
            <person name="Uehling J."/>
            <person name="Grigoriev I.V."/>
            <person name="Vagvolgyi C."/>
            <person name="Papp T."/>
            <person name="Martin F.M."/>
            <person name="Miettinen O."/>
            <person name="Hibbett D.S."/>
            <person name="Nagy L.G."/>
        </authorList>
    </citation>
    <scope>NUCLEOTIDE SEQUENCE [LARGE SCALE GENOMIC DNA]</scope>
    <source>
        <strain evidence="1 2">NL-1719</strain>
    </source>
</reference>
<organism evidence="1 2">
    <name type="scientific">Pluteus cervinus</name>
    <dbReference type="NCBI Taxonomy" id="181527"/>
    <lineage>
        <taxon>Eukaryota</taxon>
        <taxon>Fungi</taxon>
        <taxon>Dikarya</taxon>
        <taxon>Basidiomycota</taxon>
        <taxon>Agaricomycotina</taxon>
        <taxon>Agaricomycetes</taxon>
        <taxon>Agaricomycetidae</taxon>
        <taxon>Agaricales</taxon>
        <taxon>Pluteineae</taxon>
        <taxon>Pluteaceae</taxon>
        <taxon>Pluteus</taxon>
    </lineage>
</organism>
<dbReference type="EMBL" id="ML208484">
    <property type="protein sequence ID" value="TFK64220.1"/>
    <property type="molecule type" value="Genomic_DNA"/>
</dbReference>